<proteinExistence type="predicted"/>
<gene>
    <name evidence="2" type="ORF">FYJ75_02865</name>
</gene>
<keyword evidence="3" id="KW-1185">Reference proteome</keyword>
<protein>
    <submittedName>
        <fullName evidence="2">Sporulation protein YqfD</fullName>
    </submittedName>
</protein>
<dbReference type="Pfam" id="PF06898">
    <property type="entry name" value="YqfD"/>
    <property type="match status" value="1"/>
</dbReference>
<dbReference type="InterPro" id="IPR010690">
    <property type="entry name" value="YqfD"/>
</dbReference>
<dbReference type="AlphaFoldDB" id="A0A6L5YPR3"/>
<sequence length="417" mass="48351">MIQFLYQKLRGYVYVRFSGKNARRCMNLCVRQNISLWKICVLSEEEFCFYMYADDIWLCRPMLRKTHTQIKILKRYGVPFFTFHYRKRFFFPLALAAVCLCILYYSGFVWKIEVIGNSNISEDTMITYLQEKKAGFGSEINKIDCPSLELAIRQDFDAVIWSSVYIRGTKLIVELQENINQQNDTAQTFSDPTECLDLVAAKDAVITSIITRSGVPYVTEGQEVHKGDLLVSGCQEIRDDSGEVAQYYYQSADADVRGIVIYEYKDNIPVHWQEESETGQKRTHFCIGWKDWFFESPAVFPVYENSHVMEEYHQLHLADNFYLPFFAGKKTYREFEYTTQTNSEETAADKAKQNLDQFLSNLEQNGVQIISKNVRMIKRSTNYVITGEIKACESIAVPTPTAQKEIPQEGTTTDEHE</sequence>
<evidence type="ECO:0000313" key="2">
    <source>
        <dbReference type="EMBL" id="MST73979.1"/>
    </source>
</evidence>
<evidence type="ECO:0000313" key="3">
    <source>
        <dbReference type="Proteomes" id="UP000474024"/>
    </source>
</evidence>
<keyword evidence="1" id="KW-1133">Transmembrane helix</keyword>
<keyword evidence="1" id="KW-0472">Membrane</keyword>
<dbReference type="RefSeq" id="WP_154428670.1">
    <property type="nucleotide sequence ID" value="NZ_VUNI01000003.1"/>
</dbReference>
<keyword evidence="1" id="KW-0812">Transmembrane</keyword>
<name>A0A6L5YPR3_9FIRM</name>
<reference evidence="2 3" key="1">
    <citation type="submission" date="2019-08" db="EMBL/GenBank/DDBJ databases">
        <title>In-depth cultivation of the pig gut microbiome towards novel bacterial diversity and tailored functional studies.</title>
        <authorList>
            <person name="Wylensek D."/>
            <person name="Hitch T.C.A."/>
            <person name="Clavel T."/>
        </authorList>
    </citation>
    <scope>NUCLEOTIDE SEQUENCE [LARGE SCALE GENOMIC DNA]</scope>
    <source>
        <strain evidence="2 3">MUC/MUC-530-WT-4D</strain>
    </source>
</reference>
<dbReference type="Proteomes" id="UP000474024">
    <property type="component" value="Unassembled WGS sequence"/>
</dbReference>
<accession>A0A6L5YPR3</accession>
<feature type="transmembrane region" description="Helical" evidence="1">
    <location>
        <begin position="89"/>
        <end position="110"/>
    </location>
</feature>
<organism evidence="2 3">
    <name type="scientific">Roseburia porci</name>
    <dbReference type="NCBI Taxonomy" id="2605790"/>
    <lineage>
        <taxon>Bacteria</taxon>
        <taxon>Bacillati</taxon>
        <taxon>Bacillota</taxon>
        <taxon>Clostridia</taxon>
        <taxon>Lachnospirales</taxon>
        <taxon>Lachnospiraceae</taxon>
        <taxon>Roseburia</taxon>
    </lineage>
</organism>
<comment type="caution">
    <text evidence="2">The sequence shown here is derived from an EMBL/GenBank/DDBJ whole genome shotgun (WGS) entry which is preliminary data.</text>
</comment>
<dbReference type="EMBL" id="VUNI01000003">
    <property type="protein sequence ID" value="MST73979.1"/>
    <property type="molecule type" value="Genomic_DNA"/>
</dbReference>
<evidence type="ECO:0000256" key="1">
    <source>
        <dbReference type="SAM" id="Phobius"/>
    </source>
</evidence>